<dbReference type="RefSeq" id="WP_221519404.1">
    <property type="nucleotide sequence ID" value="NZ_JACHMB010000001.1"/>
</dbReference>
<gene>
    <name evidence="1" type="ORF">HD596_004017</name>
</gene>
<protein>
    <submittedName>
        <fullName evidence="1">Transcriptional regulator with XRE-family HTH domain</fullName>
    </submittedName>
</protein>
<keyword evidence="2" id="KW-1185">Reference proteome</keyword>
<organism evidence="1 2">
    <name type="scientific">Nonomuraea jabiensis</name>
    <dbReference type="NCBI Taxonomy" id="882448"/>
    <lineage>
        <taxon>Bacteria</taxon>
        <taxon>Bacillati</taxon>
        <taxon>Actinomycetota</taxon>
        <taxon>Actinomycetes</taxon>
        <taxon>Streptosporangiales</taxon>
        <taxon>Streptosporangiaceae</taxon>
        <taxon>Nonomuraea</taxon>
    </lineage>
</organism>
<evidence type="ECO:0000313" key="2">
    <source>
        <dbReference type="Proteomes" id="UP000579153"/>
    </source>
</evidence>
<name>A0A7W9G548_9ACTN</name>
<proteinExistence type="predicted"/>
<dbReference type="EMBL" id="JACHMB010000001">
    <property type="protein sequence ID" value="MBB5777261.1"/>
    <property type="molecule type" value="Genomic_DNA"/>
</dbReference>
<comment type="caution">
    <text evidence="1">The sequence shown here is derived from an EMBL/GenBank/DDBJ whole genome shotgun (WGS) entry which is preliminary data.</text>
</comment>
<sequence length="283" mass="31191">MSPPSYEPIVIPLRSWRLPSTRAALQARDVRALFALAKHHGATQTRIAIATGMLQGRVSEVMSGVRTITAMETYERVAEGLGMPDEARMMFGLAPQHPAGLDHLGPVGRAEIIQTFPSQSMAAQDIRTAARQVTAIDVLAVRGLGILGLNDSLLRPELIGEPDVPRTLRVLLLSPEGQAAARRAEEINETPESFSAGIQLAEARLRELSTIAPSLTVEVYRYNVFPVWRLITLDEIQYVSAFGQKWEGHESAVYKIAPTPQGALHRGFRRLFEQTLRTAQRVI</sequence>
<reference evidence="1 2" key="1">
    <citation type="submission" date="2020-08" db="EMBL/GenBank/DDBJ databases">
        <title>Sequencing the genomes of 1000 actinobacteria strains.</title>
        <authorList>
            <person name="Klenk H.-P."/>
        </authorList>
    </citation>
    <scope>NUCLEOTIDE SEQUENCE [LARGE SCALE GENOMIC DNA]</scope>
    <source>
        <strain evidence="1 2">DSM 45507</strain>
    </source>
</reference>
<dbReference type="Proteomes" id="UP000579153">
    <property type="component" value="Unassembled WGS sequence"/>
</dbReference>
<dbReference type="AlphaFoldDB" id="A0A7W9G548"/>
<accession>A0A7W9G548</accession>
<evidence type="ECO:0000313" key="1">
    <source>
        <dbReference type="EMBL" id="MBB5777261.1"/>
    </source>
</evidence>